<feature type="domain" description="BIG2" evidence="2">
    <location>
        <begin position="109"/>
        <end position="187"/>
    </location>
</feature>
<keyword evidence="1" id="KW-0732">Signal</keyword>
<dbReference type="SUPFAM" id="SSF49373">
    <property type="entry name" value="Invasin/intimin cell-adhesion fragments"/>
    <property type="match status" value="2"/>
</dbReference>
<feature type="domain" description="BIG2" evidence="2">
    <location>
        <begin position="339"/>
        <end position="416"/>
    </location>
</feature>
<dbReference type="Gene3D" id="2.60.40.10">
    <property type="entry name" value="Immunoglobulins"/>
    <property type="match status" value="1"/>
</dbReference>
<dbReference type="AlphaFoldDB" id="A0A2S7SQ09"/>
<evidence type="ECO:0000259" key="2">
    <source>
        <dbReference type="SMART" id="SM00635"/>
    </source>
</evidence>
<protein>
    <recommendedName>
        <fullName evidence="2">BIG2 domain-containing protein</fullName>
    </recommendedName>
</protein>
<dbReference type="OrthoDB" id="279982at2"/>
<dbReference type="Pfam" id="PF18962">
    <property type="entry name" value="Por_Secre_tail"/>
    <property type="match status" value="1"/>
</dbReference>
<dbReference type="Gene3D" id="2.60.40.1080">
    <property type="match status" value="2"/>
</dbReference>
<dbReference type="EMBL" id="PPSL01000009">
    <property type="protein sequence ID" value="PQJ08989.1"/>
    <property type="molecule type" value="Genomic_DNA"/>
</dbReference>
<dbReference type="Pfam" id="PF02368">
    <property type="entry name" value="Big_2"/>
    <property type="match status" value="1"/>
</dbReference>
<dbReference type="InterPro" id="IPR026444">
    <property type="entry name" value="Secre_tail"/>
</dbReference>
<comment type="caution">
    <text evidence="3">The sequence shown here is derived from an EMBL/GenBank/DDBJ whole genome shotgun (WGS) entry which is preliminary data.</text>
</comment>
<dbReference type="InterPro" id="IPR013783">
    <property type="entry name" value="Ig-like_fold"/>
</dbReference>
<dbReference type="SMART" id="SM00635">
    <property type="entry name" value="BID_2"/>
    <property type="match status" value="2"/>
</dbReference>
<evidence type="ECO:0000256" key="1">
    <source>
        <dbReference type="SAM" id="SignalP"/>
    </source>
</evidence>
<gene>
    <name evidence="3" type="ORF">CJD36_021530</name>
</gene>
<organism evidence="3 4">
    <name type="scientific">Flavipsychrobacter stenotrophus</name>
    <dbReference type="NCBI Taxonomy" id="2077091"/>
    <lineage>
        <taxon>Bacteria</taxon>
        <taxon>Pseudomonadati</taxon>
        <taxon>Bacteroidota</taxon>
        <taxon>Chitinophagia</taxon>
        <taxon>Chitinophagales</taxon>
        <taxon>Chitinophagaceae</taxon>
        <taxon>Flavipsychrobacter</taxon>
    </lineage>
</organism>
<accession>A0A2S7SQ09</accession>
<feature type="signal peptide" evidence="1">
    <location>
        <begin position="1"/>
        <end position="24"/>
    </location>
</feature>
<evidence type="ECO:0000313" key="3">
    <source>
        <dbReference type="EMBL" id="PQJ08989.1"/>
    </source>
</evidence>
<name>A0A2S7SQ09_9BACT</name>
<proteinExistence type="predicted"/>
<evidence type="ECO:0000313" key="4">
    <source>
        <dbReference type="Proteomes" id="UP000239872"/>
    </source>
</evidence>
<dbReference type="RefSeq" id="WP_105041279.1">
    <property type="nucleotide sequence ID" value="NZ_PPSL01000009.1"/>
</dbReference>
<dbReference type="NCBIfam" id="TIGR04183">
    <property type="entry name" value="Por_Secre_tail"/>
    <property type="match status" value="1"/>
</dbReference>
<dbReference type="InterPro" id="IPR003343">
    <property type="entry name" value="Big_2"/>
</dbReference>
<feature type="chain" id="PRO_5015630480" description="BIG2 domain-containing protein" evidence="1">
    <location>
        <begin position="25"/>
        <end position="667"/>
    </location>
</feature>
<sequence length="667" mass="67419">MRKLFYFSNLFTLCLILSSMSLKAQTITTNPTNQTVCSGSIAQFTVAASDTPSFVWQKSIDGISWDTLTNGGAYAGVTTDTLSVAGSAAVNGLMYRVIAYKAAGANNSAMAMLTVNPLPVAGTISGAANVCLTSSTTLTNSAGGGTWSSTDPSIATISASGNVVPVALGMASILYTVTNGCGTAVAYFMVTVDGTITHMPLSGPTTLCVASYINLTGGHVGGVWSASNGNATVSSTGIVSGVAAGMDTITNTYTNACGTDVATMVVTVETPITAGAISGPAAVCAGSLAPFTATVSGGVWLSNDAAVATVDLFGMVTGRGQGIAIISYLFSNSCGSFTAMDTLQVDRTVSVITGDDSVGVGMHTTLSDSVIGGMWTSNDTLIATVNPTTGYVTGVATGTTNIVYTATNICGVSSNFIVMHIGIPGAAGTLTAADSVCVGSTITVVPTVAGGVWTVTNPSASVSATGVVTGLIGGRRDTVVYTVTDGFGSTVVKKSIYVNQPPVIHVGFPATYVLGTPYTLADTPSTGTWVSTVDSIATFISGHTFILTRRGFVDLIYTASNTCGTTIDTFTVGIQGHTAGVNNVVNNAGAVSIFPNPNNGSFTINISSESNEVANVIVTNMVGEVVSEIKVPTNTPADITLSQPAGIYMVSAFTIDGKSTARVVVTK</sequence>
<keyword evidence="4" id="KW-1185">Reference proteome</keyword>
<dbReference type="InterPro" id="IPR008964">
    <property type="entry name" value="Invasin/intimin_cell_adhesion"/>
</dbReference>
<dbReference type="Proteomes" id="UP000239872">
    <property type="component" value="Unassembled WGS sequence"/>
</dbReference>
<reference evidence="3 4" key="1">
    <citation type="submission" date="2018-01" db="EMBL/GenBank/DDBJ databases">
        <title>A novel member of the phylum Bacteroidetes isolated from glacier ice.</title>
        <authorList>
            <person name="Liu Q."/>
            <person name="Xin Y.-H."/>
        </authorList>
    </citation>
    <scope>NUCLEOTIDE SEQUENCE [LARGE SCALE GENOMIC DNA]</scope>
    <source>
        <strain evidence="3 4">RB1R16</strain>
    </source>
</reference>